<dbReference type="PANTHER" id="PTHR33112">
    <property type="entry name" value="DOMAIN PROTEIN, PUTATIVE-RELATED"/>
    <property type="match status" value="1"/>
</dbReference>
<comment type="caution">
    <text evidence="3">The sequence shown here is derived from an EMBL/GenBank/DDBJ whole genome shotgun (WGS) entry which is preliminary data.</text>
</comment>
<feature type="domain" description="Heterokaryon incompatibility" evidence="2">
    <location>
        <begin position="96"/>
        <end position="262"/>
    </location>
</feature>
<keyword evidence="4" id="KW-1185">Reference proteome</keyword>
<sequence>MPEFIDPKTPHLGVTPHLAPNFPYVEKADSSNLGPGFRTPDRLSVPIDINKIRQWLKTCDAHHHCNASTPLRDAGHAAWLVDVSRRCIVPFKNEPYVALSYVWGKASSVSLTKSNLSKLRTPGALSNEPLPKTILDAMTLVASLGLQYLWIDRLCIIQDDVAGKQSQIQSMASIYASSYFTIVAAQSHDAAGPLSSRPLRPIPPQSPLSKMLYSLLPGLKGGKQPRSSQHLATARTSKEALNLHSIDLIHTVWFSRGWTFQEWLFSRRRILFHNNTVNWECRLVALHEEQCLAPLSSSTRNSHLHLGDETWGNFHRYARLAALFAPRKFTFPQDVHDAFAGAAGIFSRVFEGGLITGLPGLCFDEALLWQPYCPMQRRKAVVTAVDDDDAVMPSWSWMSCRGNVQSEAWAPGWAYLDASGPARGREKPPRWLVRPTVEWKHAERLGPEWHKVSTEKRPDEIPQGWDWDEEQGCFTTPGSVSGQRFSYPVPLGSDPARISHRSRLLRCTTRVARFSVHPAAYNSFAGDCSVLALLSPGSRSSFAGCLRVNRFEHAVVGEFPKDPIVLIELSEGFVELSFKPSKIGVEPSSSLEAEQKPDCAAAKEEQRGCRMSTEPVAGEKQEKQPEPWSPPLMAHPLADVFDEWSLPQWKAEKFGGRVYEFVNVMWVTFDVDNLAERVAVGRVRKKAWEMASKETMDVTIR</sequence>
<gene>
    <name evidence="3" type="ORF">QBC42DRAFT_183347</name>
</gene>
<name>A0AAV9HJ24_9PEZI</name>
<feature type="region of interest" description="Disordered" evidence="1">
    <location>
        <begin position="587"/>
        <end position="629"/>
    </location>
</feature>
<evidence type="ECO:0000313" key="4">
    <source>
        <dbReference type="Proteomes" id="UP001321749"/>
    </source>
</evidence>
<dbReference type="InterPro" id="IPR010730">
    <property type="entry name" value="HET"/>
</dbReference>
<feature type="compositionally biased region" description="Basic and acidic residues" evidence="1">
    <location>
        <begin position="593"/>
        <end position="608"/>
    </location>
</feature>
<dbReference type="EMBL" id="MU865036">
    <property type="protein sequence ID" value="KAK4459457.1"/>
    <property type="molecule type" value="Genomic_DNA"/>
</dbReference>
<accession>A0AAV9HJ24</accession>
<dbReference type="AlphaFoldDB" id="A0AAV9HJ24"/>
<proteinExistence type="predicted"/>
<dbReference type="PANTHER" id="PTHR33112:SF12">
    <property type="entry name" value="HETEROKARYON INCOMPATIBILITY DOMAIN-CONTAINING PROTEIN"/>
    <property type="match status" value="1"/>
</dbReference>
<organism evidence="3 4">
    <name type="scientific">Cladorrhinum samala</name>
    <dbReference type="NCBI Taxonomy" id="585594"/>
    <lineage>
        <taxon>Eukaryota</taxon>
        <taxon>Fungi</taxon>
        <taxon>Dikarya</taxon>
        <taxon>Ascomycota</taxon>
        <taxon>Pezizomycotina</taxon>
        <taxon>Sordariomycetes</taxon>
        <taxon>Sordariomycetidae</taxon>
        <taxon>Sordariales</taxon>
        <taxon>Podosporaceae</taxon>
        <taxon>Cladorrhinum</taxon>
    </lineage>
</organism>
<evidence type="ECO:0000313" key="3">
    <source>
        <dbReference type="EMBL" id="KAK4459457.1"/>
    </source>
</evidence>
<evidence type="ECO:0000256" key="1">
    <source>
        <dbReference type="SAM" id="MobiDB-lite"/>
    </source>
</evidence>
<protein>
    <submittedName>
        <fullName evidence="3">Heterokaryon incompatibility protein-domain-containing protein</fullName>
    </submittedName>
</protein>
<reference evidence="3" key="1">
    <citation type="journal article" date="2023" name="Mol. Phylogenet. Evol.">
        <title>Genome-scale phylogeny and comparative genomics of the fungal order Sordariales.</title>
        <authorList>
            <person name="Hensen N."/>
            <person name="Bonometti L."/>
            <person name="Westerberg I."/>
            <person name="Brannstrom I.O."/>
            <person name="Guillou S."/>
            <person name="Cros-Aarteil S."/>
            <person name="Calhoun S."/>
            <person name="Haridas S."/>
            <person name="Kuo A."/>
            <person name="Mondo S."/>
            <person name="Pangilinan J."/>
            <person name="Riley R."/>
            <person name="LaButti K."/>
            <person name="Andreopoulos B."/>
            <person name="Lipzen A."/>
            <person name="Chen C."/>
            <person name="Yan M."/>
            <person name="Daum C."/>
            <person name="Ng V."/>
            <person name="Clum A."/>
            <person name="Steindorff A."/>
            <person name="Ohm R.A."/>
            <person name="Martin F."/>
            <person name="Silar P."/>
            <person name="Natvig D.O."/>
            <person name="Lalanne C."/>
            <person name="Gautier V."/>
            <person name="Ament-Velasquez S.L."/>
            <person name="Kruys A."/>
            <person name="Hutchinson M.I."/>
            <person name="Powell A.J."/>
            <person name="Barry K."/>
            <person name="Miller A.N."/>
            <person name="Grigoriev I.V."/>
            <person name="Debuchy R."/>
            <person name="Gladieux P."/>
            <person name="Hiltunen Thoren M."/>
            <person name="Johannesson H."/>
        </authorList>
    </citation>
    <scope>NUCLEOTIDE SEQUENCE</scope>
    <source>
        <strain evidence="3">PSN324</strain>
    </source>
</reference>
<dbReference type="Proteomes" id="UP001321749">
    <property type="component" value="Unassembled WGS sequence"/>
</dbReference>
<dbReference type="Pfam" id="PF06985">
    <property type="entry name" value="HET"/>
    <property type="match status" value="1"/>
</dbReference>
<reference evidence="3" key="2">
    <citation type="submission" date="2023-06" db="EMBL/GenBank/DDBJ databases">
        <authorList>
            <consortium name="Lawrence Berkeley National Laboratory"/>
            <person name="Mondo S.J."/>
            <person name="Hensen N."/>
            <person name="Bonometti L."/>
            <person name="Westerberg I."/>
            <person name="Brannstrom I.O."/>
            <person name="Guillou S."/>
            <person name="Cros-Aarteil S."/>
            <person name="Calhoun S."/>
            <person name="Haridas S."/>
            <person name="Kuo A."/>
            <person name="Pangilinan J."/>
            <person name="Riley R."/>
            <person name="Labutti K."/>
            <person name="Andreopoulos B."/>
            <person name="Lipzen A."/>
            <person name="Chen C."/>
            <person name="Yanf M."/>
            <person name="Daum C."/>
            <person name="Ng V."/>
            <person name="Clum A."/>
            <person name="Steindorff A."/>
            <person name="Ohm R."/>
            <person name="Martin F."/>
            <person name="Silar P."/>
            <person name="Natvig D."/>
            <person name="Lalanne C."/>
            <person name="Gautier V."/>
            <person name="Ament-Velasquez S.L."/>
            <person name="Kruys A."/>
            <person name="Hutchinson M.I."/>
            <person name="Powell A.J."/>
            <person name="Barry K."/>
            <person name="Miller A.N."/>
            <person name="Grigoriev I.V."/>
            <person name="Debuchy R."/>
            <person name="Gladieux P."/>
            <person name="Thoren M.H."/>
            <person name="Johannesson H."/>
        </authorList>
    </citation>
    <scope>NUCLEOTIDE SEQUENCE</scope>
    <source>
        <strain evidence="3">PSN324</strain>
    </source>
</reference>
<evidence type="ECO:0000259" key="2">
    <source>
        <dbReference type="Pfam" id="PF06985"/>
    </source>
</evidence>